<gene>
    <name evidence="2" type="ORF">GSY63_02765</name>
</gene>
<protein>
    <submittedName>
        <fullName evidence="2">Cyclic nucleotide-binding domain-containing protein</fullName>
    </submittedName>
</protein>
<dbReference type="Proteomes" id="UP000638732">
    <property type="component" value="Unassembled WGS sequence"/>
</dbReference>
<dbReference type="RefSeq" id="WP_166584304.1">
    <property type="nucleotide sequence ID" value="NZ_WWEO01000037.1"/>
</dbReference>
<name>A0A966DSF5_9SPHI</name>
<evidence type="ECO:0000313" key="2">
    <source>
        <dbReference type="EMBL" id="NCD68276.1"/>
    </source>
</evidence>
<sequence>MHAAGLINTLNAIKTVSKPLESYIRSIVKEEHFAKRDILLKPGQIAQRVYFINKGFCRAFYECAEKDYTTWFTGEGHIMLSVYSFFTRNPSFESIEVLEDAAFVSIDWKQLQELYKNFPEFNIYGRIITEQYYLKSEERAIALRTLTAGERYEKLITRYPQILQRATLGQIASHLGISQETLSRIRAKR</sequence>
<dbReference type="PROSITE" id="PS50042">
    <property type="entry name" value="CNMP_BINDING_3"/>
    <property type="match status" value="1"/>
</dbReference>
<evidence type="ECO:0000313" key="3">
    <source>
        <dbReference type="Proteomes" id="UP000638732"/>
    </source>
</evidence>
<dbReference type="AlphaFoldDB" id="A0A966DSF5"/>
<dbReference type="InterPro" id="IPR000595">
    <property type="entry name" value="cNMP-bd_dom"/>
</dbReference>
<dbReference type="CDD" id="cd00038">
    <property type="entry name" value="CAP_ED"/>
    <property type="match status" value="1"/>
</dbReference>
<dbReference type="Gene3D" id="2.60.120.10">
    <property type="entry name" value="Jelly Rolls"/>
    <property type="match status" value="1"/>
</dbReference>
<dbReference type="InterPro" id="IPR018490">
    <property type="entry name" value="cNMP-bd_dom_sf"/>
</dbReference>
<keyword evidence="3" id="KW-1185">Reference proteome</keyword>
<proteinExistence type="predicted"/>
<feature type="domain" description="Cyclic nucleotide-binding" evidence="1">
    <location>
        <begin position="12"/>
        <end position="114"/>
    </location>
</feature>
<dbReference type="SUPFAM" id="SSF51206">
    <property type="entry name" value="cAMP-binding domain-like"/>
    <property type="match status" value="1"/>
</dbReference>
<reference evidence="2" key="1">
    <citation type="submission" date="2020-01" db="EMBL/GenBank/DDBJ databases">
        <authorList>
            <person name="Seo Y.L."/>
        </authorList>
    </citation>
    <scope>NUCLEOTIDE SEQUENCE</scope>
    <source>
        <strain evidence="2">R11</strain>
    </source>
</reference>
<dbReference type="InterPro" id="IPR014710">
    <property type="entry name" value="RmlC-like_jellyroll"/>
</dbReference>
<accession>A0A966DSF5</accession>
<dbReference type="EMBL" id="WWEO01000037">
    <property type="protein sequence ID" value="NCD68276.1"/>
    <property type="molecule type" value="Genomic_DNA"/>
</dbReference>
<evidence type="ECO:0000259" key="1">
    <source>
        <dbReference type="PROSITE" id="PS50042"/>
    </source>
</evidence>
<dbReference type="Pfam" id="PF00027">
    <property type="entry name" value="cNMP_binding"/>
    <property type="match status" value="1"/>
</dbReference>
<comment type="caution">
    <text evidence="2">The sequence shown here is derived from an EMBL/GenBank/DDBJ whole genome shotgun (WGS) entry which is preliminary data.</text>
</comment>
<reference evidence="2" key="2">
    <citation type="submission" date="2020-10" db="EMBL/GenBank/DDBJ databases">
        <title>Mucilaginibacter sp. nov., isolated from soil.</title>
        <authorList>
            <person name="Jeon C.O."/>
        </authorList>
    </citation>
    <scope>NUCLEOTIDE SEQUENCE</scope>
    <source>
        <strain evidence="2">R11</strain>
    </source>
</reference>
<organism evidence="2 3">
    <name type="scientific">Mucilaginibacter agri</name>
    <dbReference type="NCBI Taxonomy" id="2695265"/>
    <lineage>
        <taxon>Bacteria</taxon>
        <taxon>Pseudomonadati</taxon>
        <taxon>Bacteroidota</taxon>
        <taxon>Sphingobacteriia</taxon>
        <taxon>Sphingobacteriales</taxon>
        <taxon>Sphingobacteriaceae</taxon>
        <taxon>Mucilaginibacter</taxon>
    </lineage>
</organism>